<proteinExistence type="inferred from homology"/>
<keyword evidence="9 10" id="KW-0998">Cell outer membrane</keyword>
<comment type="similarity">
    <text evidence="2 10 11">Belongs to the TonB-dependent receptor family.</text>
</comment>
<dbReference type="PANTHER" id="PTHR32552:SF74">
    <property type="entry name" value="HYDROXAMATE SIDEROPHORE RECEPTOR FHUE"/>
    <property type="match status" value="1"/>
</dbReference>
<keyword evidence="6 11" id="KW-0798">TonB box</keyword>
<reference evidence="15 16" key="1">
    <citation type="submission" date="2024-04" db="EMBL/GenBank/DDBJ databases">
        <title>Novel species of the genus Ideonella isolated from streams.</title>
        <authorList>
            <person name="Lu H."/>
        </authorList>
    </citation>
    <scope>NUCLEOTIDE SEQUENCE [LARGE SCALE GENOMIC DNA]</scope>
    <source>
        <strain evidence="15 16">LYT19W</strain>
    </source>
</reference>
<keyword evidence="8 15" id="KW-0675">Receptor</keyword>
<keyword evidence="16" id="KW-1185">Reference proteome</keyword>
<feature type="signal peptide" evidence="12">
    <location>
        <begin position="1"/>
        <end position="28"/>
    </location>
</feature>
<dbReference type="Proteomes" id="UP001379945">
    <property type="component" value="Unassembled WGS sequence"/>
</dbReference>
<keyword evidence="5 10" id="KW-0812">Transmembrane</keyword>
<keyword evidence="7 10" id="KW-0472">Membrane</keyword>
<evidence type="ECO:0000259" key="14">
    <source>
        <dbReference type="Pfam" id="PF07715"/>
    </source>
</evidence>
<evidence type="ECO:0000256" key="9">
    <source>
        <dbReference type="ARBA" id="ARBA00023237"/>
    </source>
</evidence>
<comment type="caution">
    <text evidence="15">The sequence shown here is derived from an EMBL/GenBank/DDBJ whole genome shotgun (WGS) entry which is preliminary data.</text>
</comment>
<evidence type="ECO:0000256" key="2">
    <source>
        <dbReference type="ARBA" id="ARBA00009810"/>
    </source>
</evidence>
<organism evidence="15 16">
    <name type="scientific">Ideonella margarita</name>
    <dbReference type="NCBI Taxonomy" id="2984191"/>
    <lineage>
        <taxon>Bacteria</taxon>
        <taxon>Pseudomonadati</taxon>
        <taxon>Pseudomonadota</taxon>
        <taxon>Betaproteobacteria</taxon>
        <taxon>Burkholderiales</taxon>
        <taxon>Sphaerotilaceae</taxon>
        <taxon>Ideonella</taxon>
    </lineage>
</organism>
<dbReference type="Pfam" id="PF07715">
    <property type="entry name" value="Plug"/>
    <property type="match status" value="1"/>
</dbReference>
<evidence type="ECO:0000256" key="12">
    <source>
        <dbReference type="SAM" id="SignalP"/>
    </source>
</evidence>
<evidence type="ECO:0000256" key="11">
    <source>
        <dbReference type="RuleBase" id="RU003357"/>
    </source>
</evidence>
<dbReference type="SUPFAM" id="SSF56935">
    <property type="entry name" value="Porins"/>
    <property type="match status" value="1"/>
</dbReference>
<dbReference type="NCBIfam" id="TIGR01783">
    <property type="entry name" value="TonB-siderophor"/>
    <property type="match status" value="1"/>
</dbReference>
<evidence type="ECO:0000256" key="5">
    <source>
        <dbReference type="ARBA" id="ARBA00022692"/>
    </source>
</evidence>
<evidence type="ECO:0000256" key="8">
    <source>
        <dbReference type="ARBA" id="ARBA00023170"/>
    </source>
</evidence>
<keyword evidence="3 10" id="KW-0813">Transport</keyword>
<dbReference type="InterPro" id="IPR039426">
    <property type="entry name" value="TonB-dep_rcpt-like"/>
</dbReference>
<evidence type="ECO:0000256" key="4">
    <source>
        <dbReference type="ARBA" id="ARBA00022452"/>
    </source>
</evidence>
<comment type="subcellular location">
    <subcellularLocation>
        <location evidence="1 10">Cell outer membrane</location>
        <topology evidence="1 10">Multi-pass membrane protein</topology>
    </subcellularLocation>
</comment>
<feature type="domain" description="TonB-dependent receptor plug" evidence="14">
    <location>
        <begin position="71"/>
        <end position="171"/>
    </location>
</feature>
<dbReference type="InterPro" id="IPR036942">
    <property type="entry name" value="Beta-barrel_TonB_sf"/>
</dbReference>
<keyword evidence="12" id="KW-0732">Signal</keyword>
<dbReference type="CDD" id="cd01347">
    <property type="entry name" value="ligand_gated_channel"/>
    <property type="match status" value="1"/>
</dbReference>
<evidence type="ECO:0000256" key="7">
    <source>
        <dbReference type="ARBA" id="ARBA00023136"/>
    </source>
</evidence>
<dbReference type="RefSeq" id="WP_341400072.1">
    <property type="nucleotide sequence ID" value="NZ_JBBUTI010000011.1"/>
</dbReference>
<evidence type="ECO:0000256" key="1">
    <source>
        <dbReference type="ARBA" id="ARBA00004571"/>
    </source>
</evidence>
<gene>
    <name evidence="15" type="ORF">AACH00_15485</name>
</gene>
<dbReference type="PANTHER" id="PTHR32552">
    <property type="entry name" value="FERRICHROME IRON RECEPTOR-RELATED"/>
    <property type="match status" value="1"/>
</dbReference>
<evidence type="ECO:0000313" key="15">
    <source>
        <dbReference type="EMBL" id="MEK8047764.1"/>
    </source>
</evidence>
<feature type="domain" description="TonB-dependent receptor-like beta-barrel" evidence="13">
    <location>
        <begin position="273"/>
        <end position="682"/>
    </location>
</feature>
<dbReference type="InterPro" id="IPR037066">
    <property type="entry name" value="Plug_dom_sf"/>
</dbReference>
<dbReference type="InterPro" id="IPR000531">
    <property type="entry name" value="Beta-barrel_TonB"/>
</dbReference>
<dbReference type="EMBL" id="JBBUTI010000011">
    <property type="protein sequence ID" value="MEK8047764.1"/>
    <property type="molecule type" value="Genomic_DNA"/>
</dbReference>
<evidence type="ECO:0000313" key="16">
    <source>
        <dbReference type="Proteomes" id="UP001379945"/>
    </source>
</evidence>
<evidence type="ECO:0000259" key="13">
    <source>
        <dbReference type="Pfam" id="PF00593"/>
    </source>
</evidence>
<dbReference type="Gene3D" id="2.40.170.20">
    <property type="entry name" value="TonB-dependent receptor, beta-barrel domain"/>
    <property type="match status" value="1"/>
</dbReference>
<keyword evidence="4 10" id="KW-1134">Transmembrane beta strand</keyword>
<dbReference type="Pfam" id="PF00593">
    <property type="entry name" value="TonB_dep_Rec_b-barrel"/>
    <property type="match status" value="1"/>
</dbReference>
<name>A0ABU9CAM2_9BURK</name>
<evidence type="ECO:0000256" key="3">
    <source>
        <dbReference type="ARBA" id="ARBA00022448"/>
    </source>
</evidence>
<dbReference type="PROSITE" id="PS52016">
    <property type="entry name" value="TONB_DEPENDENT_REC_3"/>
    <property type="match status" value="1"/>
</dbReference>
<accession>A0ABU9CAM2</accession>
<dbReference type="InterPro" id="IPR010105">
    <property type="entry name" value="TonB_sidphr_rcpt"/>
</dbReference>
<feature type="chain" id="PRO_5045294400" evidence="12">
    <location>
        <begin position="29"/>
        <end position="711"/>
    </location>
</feature>
<sequence>MTYSPSIYAHTRNAVALAALTALGTAHAQAVAQPEPTLAAQQAEVSPEKVEITAKRERRVSKGATNLALTIKETPQSISTIDQQTLRDFGASGSNDALRLGTGLTVDEWETNRTNYSARGFDVMLTQVDGLGMTNEWGLVEGQQDTYLFESIELVRGANGLLTGVGNASGTINYIRKRPTNKDGGELIATAGSNGLGRLAIDYNKVLTTDGAWAGRLVAAFEDKDSYLRALHDRRGTLYGVVEGQIGDNGTLTLGFSHQDGRQKSPMWGSLTLPYADGTLAEFDVSASTSQDWTYWNVRSTNLFAEYTHSLSPDWEAKLTYSHNQGTTATKLFYAYSLTGHLNADNTGLSAWPYRSEGETRSNVLNLNLSGRFKAFGRQHDAVIGLTQSRQTSVTDTYAVTSAPSAVLPAFPYAGDVYAEPVWGDKSVASDGNQRLTRFYAATRLSLTDRLKAIAGLNAISLKRDGTSIYGGGVNLDNETTEKVSPYAGLTYELTPATLVYASYSDIFQAQDQRDVNGAFLAPMKGLNAEAGVKTDWLGGQLLTSLAVFTGTQKGLATIDGFDPVAQDTYYAPKDVKSRGFEIEATGRLSADTRLTAGFTSLQLTGPDGNDIYEWVPRRTLKLRADTRVAMLPQLRVGGGVRWQSGISKNAGASQGAYAVADAYAAYALNEAATLRVNVNNLFDQKYLRTVQYGAIYGAPRTASISLEHKL</sequence>
<protein>
    <submittedName>
        <fullName evidence="15">TonB-dependent siderophore receptor</fullName>
    </submittedName>
</protein>
<evidence type="ECO:0000256" key="6">
    <source>
        <dbReference type="ARBA" id="ARBA00023077"/>
    </source>
</evidence>
<dbReference type="Gene3D" id="2.170.130.10">
    <property type="entry name" value="TonB-dependent receptor, plug domain"/>
    <property type="match status" value="1"/>
</dbReference>
<dbReference type="InterPro" id="IPR012910">
    <property type="entry name" value="Plug_dom"/>
</dbReference>
<evidence type="ECO:0000256" key="10">
    <source>
        <dbReference type="PROSITE-ProRule" id="PRU01360"/>
    </source>
</evidence>